<dbReference type="EMBL" id="JACXXP010000034">
    <property type="protein sequence ID" value="MBD3906519.1"/>
    <property type="molecule type" value="Genomic_DNA"/>
</dbReference>
<dbReference type="InterPro" id="IPR005046">
    <property type="entry name" value="DUF285"/>
</dbReference>
<reference evidence="4" key="1">
    <citation type="submission" date="2021-11" db="EMBL/GenBank/DDBJ databases">
        <title>Description of novel Chryseobacterium species.</title>
        <authorList>
            <person name="Saticioglu I.B."/>
            <person name="Ay H."/>
            <person name="Altun S."/>
            <person name="Duman M."/>
        </authorList>
    </citation>
    <scope>NUCLEOTIDE SEQUENCE</scope>
    <source>
        <strain evidence="4">C-39</strain>
    </source>
</reference>
<evidence type="ECO:0000313" key="5">
    <source>
        <dbReference type="Proteomes" id="UP000603715"/>
    </source>
</evidence>
<evidence type="ECO:0000259" key="2">
    <source>
        <dbReference type="Pfam" id="PF18962"/>
    </source>
</evidence>
<dbReference type="NCBIfam" id="TIGR02167">
    <property type="entry name" value="Liste_lipo_26"/>
    <property type="match status" value="1"/>
</dbReference>
<keyword evidence="5" id="KW-1185">Reference proteome</keyword>
<comment type="caution">
    <text evidence="4">The sequence shown here is derived from an EMBL/GenBank/DDBJ whole genome shotgun (WGS) entry which is preliminary data.</text>
</comment>
<reference evidence="3" key="3">
    <citation type="submission" date="2024-05" db="EMBL/GenBank/DDBJ databases">
        <title>Description of novel Chryseobacterium sp. strain C-2.</title>
        <authorList>
            <person name="Saticioglu I.B."/>
        </authorList>
    </citation>
    <scope>NUCLEOTIDE SEQUENCE</scope>
    <source>
        <strain evidence="3">C-2</strain>
    </source>
</reference>
<evidence type="ECO:0000313" key="4">
    <source>
        <dbReference type="EMBL" id="MCC9034182.1"/>
    </source>
</evidence>
<dbReference type="Proteomes" id="UP001107960">
    <property type="component" value="Unassembled WGS sequence"/>
</dbReference>
<proteinExistence type="predicted"/>
<dbReference type="Proteomes" id="UP000603715">
    <property type="component" value="Unassembled WGS sequence"/>
</dbReference>
<dbReference type="InterPro" id="IPR011889">
    <property type="entry name" value="Liste_lipo_26"/>
</dbReference>
<name>A0A9Q3UTP0_9FLAO</name>
<dbReference type="NCBIfam" id="TIGR04183">
    <property type="entry name" value="Por_Secre_tail"/>
    <property type="match status" value="1"/>
</dbReference>
<keyword evidence="1" id="KW-0732">Signal</keyword>
<reference evidence="5" key="2">
    <citation type="submission" date="2023-07" db="EMBL/GenBank/DDBJ databases">
        <title>Description of novel Chryseobacterium sp. strain C-2.</title>
        <authorList>
            <person name="Saticioglu I.B."/>
        </authorList>
    </citation>
    <scope>NUCLEOTIDE SEQUENCE [LARGE SCALE GENOMIC DNA]</scope>
    <source>
        <strain evidence="5">C-2</strain>
    </source>
</reference>
<dbReference type="EMBL" id="JAJJML010000001">
    <property type="protein sequence ID" value="MCC9034182.1"/>
    <property type="molecule type" value="Genomic_DNA"/>
</dbReference>
<evidence type="ECO:0000313" key="3">
    <source>
        <dbReference type="EMBL" id="MBD3906519.1"/>
    </source>
</evidence>
<accession>A0A9Q3UTP0</accession>
<organism evidence="4 6">
    <name type="scientific">Chryseobacterium muglaense</name>
    <dbReference type="NCBI Taxonomy" id="2893752"/>
    <lineage>
        <taxon>Bacteria</taxon>
        <taxon>Pseudomonadati</taxon>
        <taxon>Bacteroidota</taxon>
        <taxon>Flavobacteriia</taxon>
        <taxon>Flavobacteriales</taxon>
        <taxon>Weeksellaceae</taxon>
        <taxon>Chryseobacterium group</taxon>
        <taxon>Chryseobacterium</taxon>
    </lineage>
</organism>
<dbReference type="RefSeq" id="WP_191180931.1">
    <property type="nucleotide sequence ID" value="NZ_JACXXP010000034.1"/>
</dbReference>
<protein>
    <submittedName>
        <fullName evidence="4">BspA family leucine-rich repeat surface protein</fullName>
    </submittedName>
</protein>
<gene>
    <name evidence="3" type="ORF">IEW27_18200</name>
    <name evidence="4" type="ORF">LNP80_07905</name>
</gene>
<dbReference type="InterPro" id="IPR026444">
    <property type="entry name" value="Secre_tail"/>
</dbReference>
<evidence type="ECO:0000256" key="1">
    <source>
        <dbReference type="ARBA" id="ARBA00022729"/>
    </source>
</evidence>
<sequence>MLKRIYVSIIFIFLGQFFKAQEEFITVWKPSMNQTSPVVSGTPSTDIQIWLPVRGNNFTIYWEEIGYPQNHSTLTNVSSAYQILINFSEPLNPNSADATYRLKITNGNGNFHSIRFADSALFPNGTGLVGDSDKLLTIEQWGTTPWSTMKQAFSMCRNMDITATDIPNLSNITSLQNAFVACNNLVGNSSMANWDISNVTDLSLTFSACLLFNQPIGSWNTSNVTLMSSTFSTATTFNQPLSNWNTSKVEDTAGMFLNATAFNQPIGNWDMSKNKNMEFMFYGTNFNLPLANWNTSQVTKMSYMFKNAPLFNQNIENWNTSNVVNTEFMFENATNFNQNLGNWNLTSLSTAMFMLNNTGLDCLNYSRTIKGWSLNSITPNNIYLANVNPSKYASDITIDRNNLLAKGWFFQGDTLGSCSVLSTSEVNSKDLFTIYPNPVTDFIHIKNLKSSNSTYKIIDANGRIVSQGKVSEDQIDIRNLVKGNYILQVKTQQAVKNLKFIKN</sequence>
<dbReference type="Pfam" id="PF18962">
    <property type="entry name" value="Por_Secre_tail"/>
    <property type="match status" value="1"/>
</dbReference>
<dbReference type="Pfam" id="PF03382">
    <property type="entry name" value="DUF285"/>
    <property type="match status" value="1"/>
</dbReference>
<feature type="domain" description="Secretion system C-terminal sorting" evidence="2">
    <location>
        <begin position="434"/>
        <end position="497"/>
    </location>
</feature>
<evidence type="ECO:0000313" key="6">
    <source>
        <dbReference type="Proteomes" id="UP001107960"/>
    </source>
</evidence>
<dbReference type="AlphaFoldDB" id="A0A9Q3UTP0"/>